<evidence type="ECO:0000313" key="7">
    <source>
        <dbReference type="Proteomes" id="UP000054359"/>
    </source>
</evidence>
<evidence type="ECO:0000256" key="4">
    <source>
        <dbReference type="SAM" id="MobiDB-lite"/>
    </source>
</evidence>
<reference evidence="6 7" key="1">
    <citation type="submission" date="2013-11" db="EMBL/GenBank/DDBJ databases">
        <title>Genome sequencing of Stegodyphus mimosarum.</title>
        <authorList>
            <person name="Bechsgaard J."/>
        </authorList>
    </citation>
    <scope>NUCLEOTIDE SEQUENCE [LARGE SCALE GENOMIC DNA]</scope>
</reference>
<keyword evidence="6" id="KW-0808">Transferase</keyword>
<dbReference type="InterPro" id="IPR013098">
    <property type="entry name" value="Ig_I-set"/>
</dbReference>
<evidence type="ECO:0000256" key="3">
    <source>
        <dbReference type="ARBA" id="ARBA00023319"/>
    </source>
</evidence>
<keyword evidence="2" id="KW-1015">Disulfide bond</keyword>
<name>A0A087UGG6_STEMI</name>
<dbReference type="Gene3D" id="2.60.40.10">
    <property type="entry name" value="Immunoglobulins"/>
    <property type="match status" value="1"/>
</dbReference>
<dbReference type="Pfam" id="PF07679">
    <property type="entry name" value="I-set"/>
    <property type="match status" value="1"/>
</dbReference>
<dbReference type="AlphaFoldDB" id="A0A087UGG6"/>
<keyword evidence="6" id="KW-0675">Receptor</keyword>
<dbReference type="InterPro" id="IPR036179">
    <property type="entry name" value="Ig-like_dom_sf"/>
</dbReference>
<feature type="domain" description="Ig-like" evidence="5">
    <location>
        <begin position="28"/>
        <end position="109"/>
    </location>
</feature>
<dbReference type="SUPFAM" id="SSF48726">
    <property type="entry name" value="Immunoglobulin"/>
    <property type="match status" value="1"/>
</dbReference>
<gene>
    <name evidence="6" type="ORF">X975_24449</name>
</gene>
<evidence type="ECO:0000256" key="2">
    <source>
        <dbReference type="ARBA" id="ARBA00023157"/>
    </source>
</evidence>
<dbReference type="OMA" id="HEIENSY"/>
<sequence length="241" mass="27119">MGAYLCIASNGVPPSVSKRILLQVNFQPKIRVANQMVRASVGTETVLGCHLEASPRPLTSWIRHDDAILINNNKYEMHEIENSYKILMQLKIKNVTENDFGHYKCVAKNTFGDKEGFIRLIEIPPTTSTTMSTLPYNVFIPQRVVTESHTVSDVTTPEKKEYGAPTTNSLRDESHIVSSEKQLRPGKIESRLEDEKQQKRTTDHRTLHPKKPTSEAGKERVSSCITVAAVLVANFLLKKTF</sequence>
<organism evidence="6 7">
    <name type="scientific">Stegodyphus mimosarum</name>
    <name type="common">African social velvet spider</name>
    <dbReference type="NCBI Taxonomy" id="407821"/>
    <lineage>
        <taxon>Eukaryota</taxon>
        <taxon>Metazoa</taxon>
        <taxon>Ecdysozoa</taxon>
        <taxon>Arthropoda</taxon>
        <taxon>Chelicerata</taxon>
        <taxon>Arachnida</taxon>
        <taxon>Araneae</taxon>
        <taxon>Araneomorphae</taxon>
        <taxon>Entelegynae</taxon>
        <taxon>Eresoidea</taxon>
        <taxon>Eresidae</taxon>
        <taxon>Stegodyphus</taxon>
    </lineage>
</organism>
<dbReference type="InterPro" id="IPR051170">
    <property type="entry name" value="Neural/epithelial_adhesion"/>
</dbReference>
<dbReference type="InterPro" id="IPR013783">
    <property type="entry name" value="Ig-like_fold"/>
</dbReference>
<evidence type="ECO:0000259" key="5">
    <source>
        <dbReference type="PROSITE" id="PS50835"/>
    </source>
</evidence>
<feature type="compositionally biased region" description="Basic and acidic residues" evidence="4">
    <location>
        <begin position="181"/>
        <end position="219"/>
    </location>
</feature>
<evidence type="ECO:0000313" key="6">
    <source>
        <dbReference type="EMBL" id="KFM76455.1"/>
    </source>
</evidence>
<dbReference type="GO" id="GO:0043005">
    <property type="term" value="C:neuron projection"/>
    <property type="evidence" value="ECO:0007669"/>
    <property type="project" value="TreeGrafter"/>
</dbReference>
<keyword evidence="6" id="KW-0418">Kinase</keyword>
<dbReference type="Proteomes" id="UP000054359">
    <property type="component" value="Unassembled WGS sequence"/>
</dbReference>
<dbReference type="PANTHER" id="PTHR12231:SF253">
    <property type="entry name" value="DPR-INTERACTING PROTEIN ETA, ISOFORM B-RELATED"/>
    <property type="match status" value="1"/>
</dbReference>
<feature type="non-terminal residue" evidence="6">
    <location>
        <position position="241"/>
    </location>
</feature>
<dbReference type="PROSITE" id="PS50835">
    <property type="entry name" value="IG_LIKE"/>
    <property type="match status" value="1"/>
</dbReference>
<protein>
    <submittedName>
        <fullName evidence="6">Muscle, skeletal receptor tyrosine-protein kinase</fullName>
    </submittedName>
</protein>
<dbReference type="EMBL" id="KK119699">
    <property type="protein sequence ID" value="KFM76455.1"/>
    <property type="molecule type" value="Genomic_DNA"/>
</dbReference>
<keyword evidence="3" id="KW-0393">Immunoglobulin domain</keyword>
<dbReference type="InterPro" id="IPR007110">
    <property type="entry name" value="Ig-like_dom"/>
</dbReference>
<dbReference type="FunFam" id="2.60.40.10:FF:000032">
    <property type="entry name" value="palladin isoform X1"/>
    <property type="match status" value="1"/>
</dbReference>
<proteinExistence type="predicted"/>
<feature type="region of interest" description="Disordered" evidence="4">
    <location>
        <begin position="149"/>
        <end position="219"/>
    </location>
</feature>
<dbReference type="PANTHER" id="PTHR12231">
    <property type="entry name" value="CTX-RELATED TYPE I TRANSMEMBRANE PROTEIN"/>
    <property type="match status" value="1"/>
</dbReference>
<dbReference type="OrthoDB" id="10012075at2759"/>
<keyword evidence="7" id="KW-1185">Reference proteome</keyword>
<dbReference type="SMART" id="SM00409">
    <property type="entry name" value="IG"/>
    <property type="match status" value="1"/>
</dbReference>
<dbReference type="STRING" id="407821.A0A087UGG6"/>
<dbReference type="GO" id="GO:0016301">
    <property type="term" value="F:kinase activity"/>
    <property type="evidence" value="ECO:0007669"/>
    <property type="project" value="UniProtKB-KW"/>
</dbReference>
<dbReference type="InterPro" id="IPR003599">
    <property type="entry name" value="Ig_sub"/>
</dbReference>
<keyword evidence="1" id="KW-0677">Repeat</keyword>
<evidence type="ECO:0000256" key="1">
    <source>
        <dbReference type="ARBA" id="ARBA00022737"/>
    </source>
</evidence>
<accession>A0A087UGG6</accession>